<dbReference type="Proteomes" id="UP001461498">
    <property type="component" value="Unassembled WGS sequence"/>
</dbReference>
<comment type="caution">
    <text evidence="1">The sequence shown here is derived from an EMBL/GenBank/DDBJ whole genome shotgun (WGS) entry which is preliminary data.</text>
</comment>
<name>A0AAW1DH12_9HEMI</name>
<accession>A0AAW1DH12</accession>
<sequence>MADSNHLILECNRYSNGRDELWKTIRQTSCSLPTNLLTPLRHDENDVYLYKYNKTQQHHNL</sequence>
<evidence type="ECO:0000313" key="1">
    <source>
        <dbReference type="EMBL" id="KAK9509702.1"/>
    </source>
</evidence>
<keyword evidence="2" id="KW-1185">Reference proteome</keyword>
<protein>
    <submittedName>
        <fullName evidence="1">Uncharacterized protein</fullName>
    </submittedName>
</protein>
<dbReference type="AlphaFoldDB" id="A0AAW1DH12"/>
<organism evidence="1 2">
    <name type="scientific">Rhynocoris fuscipes</name>
    <dbReference type="NCBI Taxonomy" id="488301"/>
    <lineage>
        <taxon>Eukaryota</taxon>
        <taxon>Metazoa</taxon>
        <taxon>Ecdysozoa</taxon>
        <taxon>Arthropoda</taxon>
        <taxon>Hexapoda</taxon>
        <taxon>Insecta</taxon>
        <taxon>Pterygota</taxon>
        <taxon>Neoptera</taxon>
        <taxon>Paraneoptera</taxon>
        <taxon>Hemiptera</taxon>
        <taxon>Heteroptera</taxon>
        <taxon>Panheteroptera</taxon>
        <taxon>Cimicomorpha</taxon>
        <taxon>Reduviidae</taxon>
        <taxon>Harpactorinae</taxon>
        <taxon>Harpactorini</taxon>
        <taxon>Rhynocoris</taxon>
    </lineage>
</organism>
<dbReference type="EMBL" id="JAPXFL010000003">
    <property type="protein sequence ID" value="KAK9509702.1"/>
    <property type="molecule type" value="Genomic_DNA"/>
</dbReference>
<gene>
    <name evidence="1" type="ORF">O3M35_006958</name>
</gene>
<reference evidence="1 2" key="1">
    <citation type="submission" date="2022-12" db="EMBL/GenBank/DDBJ databases">
        <title>Chromosome-level genome assembly of true bugs.</title>
        <authorList>
            <person name="Ma L."/>
            <person name="Li H."/>
        </authorList>
    </citation>
    <scope>NUCLEOTIDE SEQUENCE [LARGE SCALE GENOMIC DNA]</scope>
    <source>
        <strain evidence="1">Lab_2022b</strain>
    </source>
</reference>
<evidence type="ECO:0000313" key="2">
    <source>
        <dbReference type="Proteomes" id="UP001461498"/>
    </source>
</evidence>
<proteinExistence type="predicted"/>